<feature type="region of interest" description="Disordered" evidence="1">
    <location>
        <begin position="832"/>
        <end position="853"/>
    </location>
</feature>
<reference evidence="3" key="2">
    <citation type="submission" date="2010-04" db="EMBL/GenBank/DDBJ databases">
        <authorList>
            <person name="Buell R."/>
            <person name="Hamilton J."/>
            <person name="Hostetler J."/>
        </authorList>
    </citation>
    <scope>NUCLEOTIDE SEQUENCE [LARGE SCALE GENOMIC DNA]</scope>
    <source>
        <strain evidence="3">DAOM:BR144</strain>
    </source>
</reference>
<name>K3WM06_GLOUD</name>
<evidence type="ECO:0000256" key="1">
    <source>
        <dbReference type="SAM" id="MobiDB-lite"/>
    </source>
</evidence>
<dbReference type="InParanoid" id="K3WM06"/>
<evidence type="ECO:0000313" key="2">
    <source>
        <dbReference type="EnsemblProtists" id="PYU1_T005998"/>
    </source>
</evidence>
<keyword evidence="3" id="KW-1185">Reference proteome</keyword>
<feature type="compositionally biased region" description="Polar residues" evidence="1">
    <location>
        <begin position="841"/>
        <end position="850"/>
    </location>
</feature>
<dbReference type="HOGENOM" id="CLU_006795_0_0_1"/>
<dbReference type="EMBL" id="GL376625">
    <property type="status" value="NOT_ANNOTATED_CDS"/>
    <property type="molecule type" value="Genomic_DNA"/>
</dbReference>
<dbReference type="Proteomes" id="UP000019132">
    <property type="component" value="Unassembled WGS sequence"/>
</dbReference>
<organism evidence="2 3">
    <name type="scientific">Globisporangium ultimum (strain ATCC 200006 / CBS 805.95 / DAOM BR144)</name>
    <name type="common">Pythium ultimum</name>
    <dbReference type="NCBI Taxonomy" id="431595"/>
    <lineage>
        <taxon>Eukaryota</taxon>
        <taxon>Sar</taxon>
        <taxon>Stramenopiles</taxon>
        <taxon>Oomycota</taxon>
        <taxon>Peronosporomycetes</taxon>
        <taxon>Pythiales</taxon>
        <taxon>Pythiaceae</taxon>
        <taxon>Globisporangium</taxon>
    </lineage>
</organism>
<evidence type="ECO:0000313" key="3">
    <source>
        <dbReference type="Proteomes" id="UP000019132"/>
    </source>
</evidence>
<feature type="compositionally biased region" description="Basic and acidic residues" evidence="1">
    <location>
        <begin position="629"/>
        <end position="649"/>
    </location>
</feature>
<dbReference type="EnsemblProtists" id="PYU1_T005998">
    <property type="protein sequence ID" value="PYU1_T005998"/>
    <property type="gene ID" value="PYU1_G005986"/>
</dbReference>
<proteinExistence type="predicted"/>
<accession>K3WM06</accession>
<feature type="region of interest" description="Disordered" evidence="1">
    <location>
        <begin position="629"/>
        <end position="680"/>
    </location>
</feature>
<dbReference type="AlphaFoldDB" id="K3WM06"/>
<reference evidence="2" key="3">
    <citation type="submission" date="2015-02" db="UniProtKB">
        <authorList>
            <consortium name="EnsemblProtists"/>
        </authorList>
    </citation>
    <scope>IDENTIFICATION</scope>
    <source>
        <strain evidence="2">DAOM BR144</strain>
    </source>
</reference>
<sequence>MEEQNGGIADAPQHALASGQPCASSEAVSAWPQRARALLESQEIREKLEAYTLLSTKCCESKDAQNDVGVLLREKQRGNQTHRLLHIVFEDIEVTDKTLRLAATRLICQVAYENLLNQDSIMQLANGFSVGWIHIFSIPQSFRERYEADCTVSKWPQSARGFKEFLKTVVTQNYASIYNHVSSYYSDGCRCFLPLSWHSPDTGADTREGKEDVPDPASHLVGFYLVPRQAQFPEQDDFYNDELLGAMDADDADRIHRLHAAFQTLAESNEGSVSKSMLYAMLASGAHGDFRWVLQGDSDNGKESSSKPSVESIFQYFLCEATQGGPNKRDAAAGPSGITWNEVLVYCCMKSNVAKLQESFGVDAYATLLGMFQQLSLRATTSATTAAGGACRVCSSMYVWEPVFVGAIRSNPTLPAMLKRHVACFQRGLYRNVSNNSHPPFLKTPWWYLLRFRLDQIQPLSWCVFLTQWRVAAETYNASLVAPPRRMTTACSVSSIRKSIVGMEPRSFKSITEFSQQLPGVCRFQRDIREPIHESVATADDEAQCEDFGDHKLLEALDVESQMAGASDGSLAHYLQLFRQMQNSVVDLDKLSLQQLREKQAATSKLHEAVANNKKRLADEAKRKRRELEERCREQEEKLEELQRKKAETRSQVQQKQFSRHDMASRRRQQQQTEDEAKQQALMAQMELAQAESRRFVEAKLSQHQSIKNKRPSQEEPNSLPSRPKSSAPQRPDSKRPLSARTSSSAALPPPEILRQRAQMYGDVVSKIYVAEASRHPQPPTLSSALPQSPYLARRYSNFRKQSAMTSNNDPDPLLPTPSLMTNSSIKYHSKPEWKLHSDSSKQGGSTSVMTGEGDRELVDGFSTACTTLVMRNAALAVSKRISIPTIPAPIVNEPNIPAYVIEAQYLALGSYHKQKFRERFNLKRVSHRLSYTVLKQFTKIVRRDMAWEEFHDAAARSNGGRPCGRIRHLDFLSVAQHLGITLPAKKLLLIARTLDDKKNGFVEWEHFYSWWAAQYEDHAATART</sequence>
<feature type="compositionally biased region" description="Polar residues" evidence="1">
    <location>
        <begin position="715"/>
        <end position="729"/>
    </location>
</feature>
<dbReference type="VEuPathDB" id="FungiDB:PYU1_G005986"/>
<dbReference type="OMA" id="RANVYGC"/>
<protein>
    <submittedName>
        <fullName evidence="2">Uncharacterized protein</fullName>
    </submittedName>
</protein>
<reference evidence="3" key="1">
    <citation type="journal article" date="2010" name="Genome Biol.">
        <title>Genome sequence of the necrotrophic plant pathogen Pythium ultimum reveals original pathogenicity mechanisms and effector repertoire.</title>
        <authorList>
            <person name="Levesque C.A."/>
            <person name="Brouwer H."/>
            <person name="Cano L."/>
            <person name="Hamilton J.P."/>
            <person name="Holt C."/>
            <person name="Huitema E."/>
            <person name="Raffaele S."/>
            <person name="Robideau G.P."/>
            <person name="Thines M."/>
            <person name="Win J."/>
            <person name="Zerillo M.M."/>
            <person name="Beakes G.W."/>
            <person name="Boore J.L."/>
            <person name="Busam D."/>
            <person name="Dumas B."/>
            <person name="Ferriera S."/>
            <person name="Fuerstenberg S.I."/>
            <person name="Gachon C.M."/>
            <person name="Gaulin E."/>
            <person name="Govers F."/>
            <person name="Grenville-Briggs L."/>
            <person name="Horner N."/>
            <person name="Hostetler J."/>
            <person name="Jiang R.H."/>
            <person name="Johnson J."/>
            <person name="Krajaejun T."/>
            <person name="Lin H."/>
            <person name="Meijer H.J."/>
            <person name="Moore B."/>
            <person name="Morris P."/>
            <person name="Phuntmart V."/>
            <person name="Puiu D."/>
            <person name="Shetty J."/>
            <person name="Stajich J.E."/>
            <person name="Tripathy S."/>
            <person name="Wawra S."/>
            <person name="van West P."/>
            <person name="Whitty B.R."/>
            <person name="Coutinho P.M."/>
            <person name="Henrissat B."/>
            <person name="Martin F."/>
            <person name="Thomas P.D."/>
            <person name="Tyler B.M."/>
            <person name="De Vries R.P."/>
            <person name="Kamoun S."/>
            <person name="Yandell M."/>
            <person name="Tisserat N."/>
            <person name="Buell C.R."/>
        </authorList>
    </citation>
    <scope>NUCLEOTIDE SEQUENCE</scope>
    <source>
        <strain evidence="3">DAOM:BR144</strain>
    </source>
</reference>
<dbReference type="eggNOG" id="ENOG502S3PV">
    <property type="taxonomic scope" value="Eukaryota"/>
</dbReference>
<feature type="region of interest" description="Disordered" evidence="1">
    <location>
        <begin position="698"/>
        <end position="754"/>
    </location>
</feature>